<dbReference type="HOGENOM" id="CLU_049131_0_2_0"/>
<dbReference type="KEGG" id="tra:Trad_0568"/>
<dbReference type="PANTHER" id="PTHR10344">
    <property type="entry name" value="THYMIDYLATE KINASE"/>
    <property type="match status" value="1"/>
</dbReference>
<dbReference type="EC" id="2.7.4.9" evidence="2 11"/>
<comment type="function">
    <text evidence="10 11">Phosphorylation of dTMP to form dTDP in both de novo and salvage pathways of dTTP synthesis.</text>
</comment>
<dbReference type="GO" id="GO:0006235">
    <property type="term" value="P:dTTP biosynthetic process"/>
    <property type="evidence" value="ECO:0007669"/>
    <property type="project" value="UniProtKB-UniRule"/>
</dbReference>
<evidence type="ECO:0000313" key="14">
    <source>
        <dbReference type="Proteomes" id="UP000000379"/>
    </source>
</evidence>
<evidence type="ECO:0000259" key="12">
    <source>
        <dbReference type="Pfam" id="PF02223"/>
    </source>
</evidence>
<evidence type="ECO:0000256" key="4">
    <source>
        <dbReference type="ARBA" id="ARBA00022679"/>
    </source>
</evidence>
<dbReference type="InterPro" id="IPR027417">
    <property type="entry name" value="P-loop_NTPase"/>
</dbReference>
<comment type="similarity">
    <text evidence="1 11">Belongs to the thymidylate kinase family.</text>
</comment>
<dbReference type="STRING" id="649638.Trad_0568"/>
<dbReference type="GO" id="GO:0006227">
    <property type="term" value="P:dUDP biosynthetic process"/>
    <property type="evidence" value="ECO:0007669"/>
    <property type="project" value="TreeGrafter"/>
</dbReference>
<proteinExistence type="inferred from homology"/>
<dbReference type="AlphaFoldDB" id="D7CST7"/>
<evidence type="ECO:0000313" key="13">
    <source>
        <dbReference type="EMBL" id="ADI13704.1"/>
    </source>
</evidence>
<dbReference type="RefSeq" id="WP_013177084.1">
    <property type="nucleotide sequence ID" value="NC_014221.1"/>
</dbReference>
<dbReference type="EMBL" id="CP002049">
    <property type="protein sequence ID" value="ADI13704.1"/>
    <property type="molecule type" value="Genomic_DNA"/>
</dbReference>
<dbReference type="GO" id="GO:0004798">
    <property type="term" value="F:dTMP kinase activity"/>
    <property type="evidence" value="ECO:0007669"/>
    <property type="project" value="UniProtKB-UniRule"/>
</dbReference>
<evidence type="ECO:0000256" key="11">
    <source>
        <dbReference type="HAMAP-Rule" id="MF_00165"/>
    </source>
</evidence>
<evidence type="ECO:0000256" key="9">
    <source>
        <dbReference type="ARBA" id="ARBA00048743"/>
    </source>
</evidence>
<evidence type="ECO:0000256" key="7">
    <source>
        <dbReference type="ARBA" id="ARBA00022777"/>
    </source>
</evidence>
<evidence type="ECO:0000256" key="3">
    <source>
        <dbReference type="ARBA" id="ARBA00017144"/>
    </source>
</evidence>
<comment type="catalytic activity">
    <reaction evidence="9 11">
        <text>dTMP + ATP = dTDP + ADP</text>
        <dbReference type="Rhea" id="RHEA:13517"/>
        <dbReference type="ChEBI" id="CHEBI:30616"/>
        <dbReference type="ChEBI" id="CHEBI:58369"/>
        <dbReference type="ChEBI" id="CHEBI:63528"/>
        <dbReference type="ChEBI" id="CHEBI:456216"/>
        <dbReference type="EC" id="2.7.4.9"/>
    </reaction>
</comment>
<reference evidence="14" key="1">
    <citation type="submission" date="2010-05" db="EMBL/GenBank/DDBJ databases">
        <title>The complete genome of Truepera radiovictris DSM 17093.</title>
        <authorList>
            <consortium name="US DOE Joint Genome Institute (JGI-PGF)"/>
            <person name="Lucas S."/>
            <person name="Copeland A."/>
            <person name="Lapidus A."/>
            <person name="Glavina del Rio T."/>
            <person name="Dalin E."/>
            <person name="Tice H."/>
            <person name="Bruce D."/>
            <person name="Goodwin L."/>
            <person name="Pitluck S."/>
            <person name="Kyrpides N."/>
            <person name="Mavromatis K."/>
            <person name="Ovchinnikova G."/>
            <person name="Munk A.C."/>
            <person name="Detter J.C."/>
            <person name="Han C."/>
            <person name="Tapia R."/>
            <person name="Land M."/>
            <person name="Hauser L."/>
            <person name="Markowitz V."/>
            <person name="Cheng J.-F."/>
            <person name="Hugenholtz P."/>
            <person name="Woyke T."/>
            <person name="Wu D."/>
            <person name="Tindall B."/>
            <person name="Pomrenke H.G."/>
            <person name="Brambilla E."/>
            <person name="Klenk H.-P."/>
            <person name="Eisen J.A."/>
        </authorList>
    </citation>
    <scope>NUCLEOTIDE SEQUENCE [LARGE SCALE GENOMIC DNA]</scope>
    <source>
        <strain evidence="14">DSM 17093 / CIP 108686 / LMG 22925 / RQ-24</strain>
    </source>
</reference>
<dbReference type="CDD" id="cd01672">
    <property type="entry name" value="TMPK"/>
    <property type="match status" value="1"/>
</dbReference>
<keyword evidence="7 11" id="KW-0418">Kinase</keyword>
<keyword evidence="5 11" id="KW-0545">Nucleotide biosynthesis</keyword>
<sequence length="217" mass="23436">MSGEPETRGVFIAFEGPEGSGKTTQLGRLAARLEALGQVPLTTKEPGGTAVGERLRALVLDPALRMHPETELLLYAASRAELVASVLKPALAAGRVVLCDRFTGATVAYQGEGRGLPKDWIGVLNARVTGGLKPHLTLLFDLPPEVGLARVARRGARDRLEQAAFAFHERVRRGFLQQAEQDPSWHVLDASRPEEEVAGAVWRLVAPLLRDRGALGR</sequence>
<keyword evidence="8 11" id="KW-0067">ATP-binding</keyword>
<keyword evidence="4 11" id="KW-0808">Transferase</keyword>
<evidence type="ECO:0000256" key="10">
    <source>
        <dbReference type="ARBA" id="ARBA00057735"/>
    </source>
</evidence>
<dbReference type="PANTHER" id="PTHR10344:SF4">
    <property type="entry name" value="UMP-CMP KINASE 2, MITOCHONDRIAL"/>
    <property type="match status" value="1"/>
</dbReference>
<dbReference type="Gene3D" id="3.40.50.300">
    <property type="entry name" value="P-loop containing nucleotide triphosphate hydrolases"/>
    <property type="match status" value="1"/>
</dbReference>
<organism evidence="13 14">
    <name type="scientific">Truepera radiovictrix (strain DSM 17093 / CIP 108686 / LMG 22925 / RQ-24)</name>
    <dbReference type="NCBI Taxonomy" id="649638"/>
    <lineage>
        <taxon>Bacteria</taxon>
        <taxon>Thermotogati</taxon>
        <taxon>Deinococcota</taxon>
        <taxon>Deinococci</taxon>
        <taxon>Trueperales</taxon>
        <taxon>Trueperaceae</taxon>
        <taxon>Truepera</taxon>
    </lineage>
</organism>
<evidence type="ECO:0000256" key="6">
    <source>
        <dbReference type="ARBA" id="ARBA00022741"/>
    </source>
</evidence>
<dbReference type="SUPFAM" id="SSF52540">
    <property type="entry name" value="P-loop containing nucleoside triphosphate hydrolases"/>
    <property type="match status" value="1"/>
</dbReference>
<feature type="domain" description="Thymidylate kinase-like" evidence="12">
    <location>
        <begin position="14"/>
        <end position="198"/>
    </location>
</feature>
<evidence type="ECO:0000256" key="2">
    <source>
        <dbReference type="ARBA" id="ARBA00012980"/>
    </source>
</evidence>
<keyword evidence="6 11" id="KW-0547">Nucleotide-binding</keyword>
<dbReference type="Pfam" id="PF02223">
    <property type="entry name" value="Thymidylate_kin"/>
    <property type="match status" value="1"/>
</dbReference>
<dbReference type="NCBIfam" id="TIGR00041">
    <property type="entry name" value="DTMP_kinase"/>
    <property type="match status" value="1"/>
</dbReference>
<dbReference type="Proteomes" id="UP000000379">
    <property type="component" value="Chromosome"/>
</dbReference>
<protein>
    <recommendedName>
        <fullName evidence="3 11">Thymidylate kinase</fullName>
        <ecNumber evidence="2 11">2.7.4.9</ecNumber>
    </recommendedName>
    <alternativeName>
        <fullName evidence="11">dTMP kinase</fullName>
    </alternativeName>
</protein>
<dbReference type="InterPro" id="IPR039430">
    <property type="entry name" value="Thymidylate_kin-like_dom"/>
</dbReference>
<dbReference type="GO" id="GO:0005524">
    <property type="term" value="F:ATP binding"/>
    <property type="evidence" value="ECO:0007669"/>
    <property type="project" value="UniProtKB-UniRule"/>
</dbReference>
<dbReference type="eggNOG" id="COG0125">
    <property type="taxonomic scope" value="Bacteria"/>
</dbReference>
<gene>
    <name evidence="11" type="primary">tmk</name>
    <name evidence="13" type="ordered locus">Trad_0568</name>
</gene>
<evidence type="ECO:0000256" key="5">
    <source>
        <dbReference type="ARBA" id="ARBA00022727"/>
    </source>
</evidence>
<dbReference type="FunFam" id="3.40.50.300:FF:000225">
    <property type="entry name" value="Thymidylate kinase"/>
    <property type="match status" value="1"/>
</dbReference>
<dbReference type="InterPro" id="IPR018094">
    <property type="entry name" value="Thymidylate_kinase"/>
</dbReference>
<accession>D7CST7</accession>
<evidence type="ECO:0000256" key="1">
    <source>
        <dbReference type="ARBA" id="ARBA00009776"/>
    </source>
</evidence>
<name>D7CST7_TRURR</name>
<feature type="binding site" evidence="11">
    <location>
        <begin position="16"/>
        <end position="23"/>
    </location>
    <ligand>
        <name>ATP</name>
        <dbReference type="ChEBI" id="CHEBI:30616"/>
    </ligand>
</feature>
<dbReference type="GO" id="GO:0006233">
    <property type="term" value="P:dTDP biosynthetic process"/>
    <property type="evidence" value="ECO:0007669"/>
    <property type="project" value="InterPro"/>
</dbReference>
<keyword evidence="14" id="KW-1185">Reference proteome</keyword>
<dbReference type="HAMAP" id="MF_00165">
    <property type="entry name" value="Thymidylate_kinase"/>
    <property type="match status" value="1"/>
</dbReference>
<evidence type="ECO:0000256" key="8">
    <source>
        <dbReference type="ARBA" id="ARBA00022840"/>
    </source>
</evidence>
<dbReference type="GO" id="GO:0005829">
    <property type="term" value="C:cytosol"/>
    <property type="evidence" value="ECO:0007669"/>
    <property type="project" value="TreeGrafter"/>
</dbReference>
<reference evidence="13 14" key="2">
    <citation type="journal article" date="2011" name="Stand. Genomic Sci.">
        <title>Complete genome sequence of Truepera radiovictrix type strain (RQ-24).</title>
        <authorList>
            <person name="Ivanova N."/>
            <person name="Rohde C."/>
            <person name="Munk C."/>
            <person name="Nolan M."/>
            <person name="Lucas S."/>
            <person name="Del Rio T.G."/>
            <person name="Tice H."/>
            <person name="Deshpande S."/>
            <person name="Cheng J.F."/>
            <person name="Tapia R."/>
            <person name="Han C."/>
            <person name="Goodwin L."/>
            <person name="Pitluck S."/>
            <person name="Liolios K."/>
            <person name="Mavromatis K."/>
            <person name="Mikhailova N."/>
            <person name="Pati A."/>
            <person name="Chen A."/>
            <person name="Palaniappan K."/>
            <person name="Land M."/>
            <person name="Hauser L."/>
            <person name="Chang Y.J."/>
            <person name="Jeffries C.D."/>
            <person name="Brambilla E."/>
            <person name="Rohde M."/>
            <person name="Goker M."/>
            <person name="Tindall B.J."/>
            <person name="Woyke T."/>
            <person name="Bristow J."/>
            <person name="Eisen J.A."/>
            <person name="Markowitz V."/>
            <person name="Hugenholtz P."/>
            <person name="Kyrpides N.C."/>
            <person name="Klenk H.P."/>
            <person name="Lapidus A."/>
        </authorList>
    </citation>
    <scope>NUCLEOTIDE SEQUENCE [LARGE SCALE GENOMIC DNA]</scope>
    <source>
        <strain evidence="14">DSM 17093 / CIP 108686 / LMG 22925 / RQ-24</strain>
    </source>
</reference>
<dbReference type="OrthoDB" id="9774907at2"/>